<feature type="compositionally biased region" description="Basic and acidic residues" evidence="1">
    <location>
        <begin position="72"/>
        <end position="84"/>
    </location>
</feature>
<comment type="caution">
    <text evidence="2">The sequence shown here is derived from an EMBL/GenBank/DDBJ whole genome shotgun (WGS) entry which is preliminary data.</text>
</comment>
<dbReference type="EMBL" id="RHFK02000020">
    <property type="protein sequence ID" value="TWW57598.1"/>
    <property type="molecule type" value="Genomic_DNA"/>
</dbReference>
<evidence type="ECO:0000313" key="2">
    <source>
        <dbReference type="EMBL" id="TWW57598.1"/>
    </source>
</evidence>
<accession>A0A5C6MTF0</accession>
<sequence>MKLCLDDKLGVNLHNYKGALDRIIEKYSKLAKQHGDEAIEVDLSSTTPKTLKRYMSVSEVKLKQMEAQSSTDVRDESSRAHDFTGDSQLDSLHQDDGECDDSNISSTQFSLEEEGEGMIRIDTSQLPQWSVSMVDFQPEDQDKELEISLRSNASLMELYPSMITRLEQAWLRHNMSEAADSVLRRYRKWRHQSQKSHLSDTFDVTLRHCRPTDMASESSLDVHLQPPLRAQRRSPGRGRSPQRKTQQWPVVMDFSDNSGPFEPQNCSPDETFDVPEQGELSCSYSVSPPRLYPTAKKLSLPHPDRTYTYSSPARHSPFQTRKPSSPQSVTRSPKVCLPQVKSPAAQRLLFPQEAPLDQAQPLLPLSATATGHNRLRHQRSFDASLLDNTYTAKDLDRDFIKLYHRLVCQSKSPFFKRFPCRVCAKNPDAIKNRSSSSLAALALSPHRSLLRKRACEESLDSSPGKRSRDQSYTSSPGSKRHSIEMLRRRLSLAEPAQLRDGVCKSLTKKSFLPRITSVPTERTRMSREPGVGGDH</sequence>
<feature type="region of interest" description="Disordered" evidence="1">
    <location>
        <begin position="65"/>
        <end position="99"/>
    </location>
</feature>
<evidence type="ECO:0000313" key="3">
    <source>
        <dbReference type="Proteomes" id="UP000324091"/>
    </source>
</evidence>
<organism evidence="2 3">
    <name type="scientific">Takifugu flavidus</name>
    <name type="common">sansaifugu</name>
    <dbReference type="NCBI Taxonomy" id="433684"/>
    <lineage>
        <taxon>Eukaryota</taxon>
        <taxon>Metazoa</taxon>
        <taxon>Chordata</taxon>
        <taxon>Craniata</taxon>
        <taxon>Vertebrata</taxon>
        <taxon>Euteleostomi</taxon>
        <taxon>Actinopterygii</taxon>
        <taxon>Neopterygii</taxon>
        <taxon>Teleostei</taxon>
        <taxon>Neoteleostei</taxon>
        <taxon>Acanthomorphata</taxon>
        <taxon>Eupercaria</taxon>
        <taxon>Tetraodontiformes</taxon>
        <taxon>Tetradontoidea</taxon>
        <taxon>Tetraodontidae</taxon>
        <taxon>Takifugu</taxon>
    </lineage>
</organism>
<keyword evidence="3" id="KW-1185">Reference proteome</keyword>
<feature type="region of interest" description="Disordered" evidence="1">
    <location>
        <begin position="514"/>
        <end position="535"/>
    </location>
</feature>
<feature type="compositionally biased region" description="Basic residues" evidence="1">
    <location>
        <begin position="230"/>
        <end position="242"/>
    </location>
</feature>
<feature type="compositionally biased region" description="Basic and acidic residues" evidence="1">
    <location>
        <begin position="521"/>
        <end position="535"/>
    </location>
</feature>
<gene>
    <name evidence="2" type="ORF">D4764_07G0003170</name>
</gene>
<dbReference type="AlphaFoldDB" id="A0A5C6MTF0"/>
<proteinExistence type="predicted"/>
<feature type="region of interest" description="Disordered" evidence="1">
    <location>
        <begin position="292"/>
        <end position="335"/>
    </location>
</feature>
<feature type="region of interest" description="Disordered" evidence="1">
    <location>
        <begin position="216"/>
        <end position="274"/>
    </location>
</feature>
<feature type="region of interest" description="Disordered" evidence="1">
    <location>
        <begin position="454"/>
        <end position="483"/>
    </location>
</feature>
<feature type="compositionally biased region" description="Polar residues" evidence="1">
    <location>
        <begin position="307"/>
        <end position="331"/>
    </location>
</feature>
<dbReference type="Proteomes" id="UP000324091">
    <property type="component" value="Chromosome 7"/>
</dbReference>
<name>A0A5C6MTF0_9TELE</name>
<protein>
    <submittedName>
        <fullName evidence="2">Uncharacterized protein</fullName>
    </submittedName>
</protein>
<evidence type="ECO:0000256" key="1">
    <source>
        <dbReference type="SAM" id="MobiDB-lite"/>
    </source>
</evidence>
<reference evidence="2 3" key="1">
    <citation type="submission" date="2019-04" db="EMBL/GenBank/DDBJ databases">
        <title>Chromosome genome assembly for Takifugu flavidus.</title>
        <authorList>
            <person name="Xiao S."/>
        </authorList>
    </citation>
    <scope>NUCLEOTIDE SEQUENCE [LARGE SCALE GENOMIC DNA]</scope>
    <source>
        <strain evidence="2">HTHZ2018</strain>
        <tissue evidence="2">Muscle</tissue>
    </source>
</reference>